<name>A0A0V0GGU1_SOLCH</name>
<dbReference type="EMBL" id="GEDG01039485">
    <property type="protein sequence ID" value="JAP07098.1"/>
    <property type="molecule type" value="Transcribed_RNA"/>
</dbReference>
<dbReference type="AlphaFoldDB" id="A0A0V0GGU1"/>
<reference evidence="1" key="1">
    <citation type="submission" date="2015-12" db="EMBL/GenBank/DDBJ databases">
        <title>Gene expression during late stages of embryo sac development: a critical building block for successful pollen-pistil interactions.</title>
        <authorList>
            <person name="Liu Y."/>
            <person name="Joly V."/>
            <person name="Sabar M."/>
            <person name="Matton D.P."/>
        </authorList>
    </citation>
    <scope>NUCLEOTIDE SEQUENCE</scope>
</reference>
<accession>A0A0V0GGU1</accession>
<sequence>MWIKMCSYFFINDLENHGHLFQDKRLCKLFKLGSIFKFFPENMFQLRQKHPFSNLQQQFLLFDSS</sequence>
<protein>
    <submittedName>
        <fullName evidence="1">Putative ovule protein</fullName>
    </submittedName>
</protein>
<feature type="non-terminal residue" evidence="1">
    <location>
        <position position="65"/>
    </location>
</feature>
<proteinExistence type="predicted"/>
<organism evidence="1">
    <name type="scientific">Solanum chacoense</name>
    <name type="common">Chaco potato</name>
    <dbReference type="NCBI Taxonomy" id="4108"/>
    <lineage>
        <taxon>Eukaryota</taxon>
        <taxon>Viridiplantae</taxon>
        <taxon>Streptophyta</taxon>
        <taxon>Embryophyta</taxon>
        <taxon>Tracheophyta</taxon>
        <taxon>Spermatophyta</taxon>
        <taxon>Magnoliopsida</taxon>
        <taxon>eudicotyledons</taxon>
        <taxon>Gunneridae</taxon>
        <taxon>Pentapetalae</taxon>
        <taxon>asterids</taxon>
        <taxon>lamiids</taxon>
        <taxon>Solanales</taxon>
        <taxon>Solanaceae</taxon>
        <taxon>Solanoideae</taxon>
        <taxon>Solaneae</taxon>
        <taxon>Solanum</taxon>
    </lineage>
</organism>
<evidence type="ECO:0000313" key="1">
    <source>
        <dbReference type="EMBL" id="JAP07098.1"/>
    </source>
</evidence>